<protein>
    <recommendedName>
        <fullName evidence="2">G domain-containing protein</fullName>
    </recommendedName>
</protein>
<dbReference type="SUPFAM" id="SSF52540">
    <property type="entry name" value="P-loop containing nucleoside triphosphate hydrolases"/>
    <property type="match status" value="1"/>
</dbReference>
<gene>
    <name evidence="3" type="ORF">M378DRAFT_198064</name>
</gene>
<evidence type="ECO:0000313" key="3">
    <source>
        <dbReference type="EMBL" id="KIL65251.1"/>
    </source>
</evidence>
<dbReference type="PRINTS" id="PR00449">
    <property type="entry name" value="RASTRNSFRMNG"/>
</dbReference>
<dbReference type="Pfam" id="PF01926">
    <property type="entry name" value="MMR_HSR1"/>
    <property type="match status" value="1"/>
</dbReference>
<dbReference type="EMBL" id="KN818243">
    <property type="protein sequence ID" value="KIL65251.1"/>
    <property type="molecule type" value="Genomic_DNA"/>
</dbReference>
<organism evidence="3 4">
    <name type="scientific">Amanita muscaria (strain Koide BX008)</name>
    <dbReference type="NCBI Taxonomy" id="946122"/>
    <lineage>
        <taxon>Eukaryota</taxon>
        <taxon>Fungi</taxon>
        <taxon>Dikarya</taxon>
        <taxon>Basidiomycota</taxon>
        <taxon>Agaricomycotina</taxon>
        <taxon>Agaricomycetes</taxon>
        <taxon>Agaricomycetidae</taxon>
        <taxon>Agaricales</taxon>
        <taxon>Pluteineae</taxon>
        <taxon>Amanitaceae</taxon>
        <taxon>Amanita</taxon>
    </lineage>
</organism>
<dbReference type="OrthoDB" id="391988at2759"/>
<keyword evidence="1" id="KW-0812">Transmembrane</keyword>
<dbReference type="InParanoid" id="A0A0C2X7H2"/>
<keyword evidence="1" id="KW-0472">Membrane</keyword>
<evidence type="ECO:0000313" key="4">
    <source>
        <dbReference type="Proteomes" id="UP000054549"/>
    </source>
</evidence>
<dbReference type="InterPro" id="IPR006073">
    <property type="entry name" value="GTP-bd"/>
</dbReference>
<name>A0A0C2X7H2_AMAMK</name>
<evidence type="ECO:0000259" key="2">
    <source>
        <dbReference type="Pfam" id="PF01926"/>
    </source>
</evidence>
<dbReference type="STRING" id="946122.A0A0C2X7H2"/>
<proteinExistence type="predicted"/>
<dbReference type="Gene3D" id="3.40.50.300">
    <property type="entry name" value="P-loop containing nucleotide triphosphate hydrolases"/>
    <property type="match status" value="1"/>
</dbReference>
<dbReference type="AlphaFoldDB" id="A0A0C2X7H2"/>
<dbReference type="InterPro" id="IPR027417">
    <property type="entry name" value="P-loop_NTPase"/>
</dbReference>
<feature type="domain" description="G" evidence="2">
    <location>
        <begin position="36"/>
        <end position="113"/>
    </location>
</feature>
<dbReference type="HOGENOM" id="CLU_023805_2_1_1"/>
<feature type="transmembrane region" description="Helical" evidence="1">
    <location>
        <begin position="419"/>
        <end position="438"/>
    </location>
</feature>
<reference evidence="3 4" key="1">
    <citation type="submission" date="2014-04" db="EMBL/GenBank/DDBJ databases">
        <title>Evolutionary Origins and Diversification of the Mycorrhizal Mutualists.</title>
        <authorList>
            <consortium name="DOE Joint Genome Institute"/>
            <consortium name="Mycorrhizal Genomics Consortium"/>
            <person name="Kohler A."/>
            <person name="Kuo A."/>
            <person name="Nagy L.G."/>
            <person name="Floudas D."/>
            <person name="Copeland A."/>
            <person name="Barry K.W."/>
            <person name="Cichocki N."/>
            <person name="Veneault-Fourrey C."/>
            <person name="LaButti K."/>
            <person name="Lindquist E.A."/>
            <person name="Lipzen A."/>
            <person name="Lundell T."/>
            <person name="Morin E."/>
            <person name="Murat C."/>
            <person name="Riley R."/>
            <person name="Ohm R."/>
            <person name="Sun H."/>
            <person name="Tunlid A."/>
            <person name="Henrissat B."/>
            <person name="Grigoriev I.V."/>
            <person name="Hibbett D.S."/>
            <person name="Martin F."/>
        </authorList>
    </citation>
    <scope>NUCLEOTIDE SEQUENCE [LARGE SCALE GENOMIC DNA]</scope>
    <source>
        <strain evidence="3 4">Koide BX008</strain>
    </source>
</reference>
<evidence type="ECO:0000256" key="1">
    <source>
        <dbReference type="SAM" id="Phobius"/>
    </source>
</evidence>
<keyword evidence="4" id="KW-1185">Reference proteome</keyword>
<dbReference type="GO" id="GO:0005525">
    <property type="term" value="F:GTP binding"/>
    <property type="evidence" value="ECO:0007669"/>
    <property type="project" value="InterPro"/>
</dbReference>
<sequence>MPLTASPPPSPTVSQSDDSTLIPLTDRITQECPRFRVLIVGRSGVGKSSLINAIFKTSFALVEHNKAGYADINREITSPHNDRFVLHDSQGYEPGDDKKFNLLERFITERSRKRRVADRLHAIWCVLQSSTVLAIPDECSITSIRLCISVPYAGGRIFETGDEKIFKLNRNKVPIIVVFTKYDLLVTTVRAQLRKNGEGKGSGMDKKCQELAAKSYDENCVTPFKVLTREVPESIPYTHVSISQPNTLTNLVEATMKNISVEQTTVQERRPSFQSFFNRSRSQSAAYESISRQHIDDFSGSAQVALASAQRVHLDNKIAASIGVGRKKYWSGLASGLHFFNKRLASCIFVLHKDIITIWNIRDLSDHFLSEAFRGRMTTVVEDLSQSTDGNQPVGGAMGVAAAAAGIAAAIAPVSGPAAIVVGPVAAMVFLAAWVYGIYHRTPANIRCLMGYVVDLTIIMQAIFRASLKDKDGSVEKEQVKEIVDKFDRSDTKRDIHESIRAFVQDQNLLLKGDVVERLETLIHSHRNFS</sequence>
<accession>A0A0C2X7H2</accession>
<dbReference type="Proteomes" id="UP000054549">
    <property type="component" value="Unassembled WGS sequence"/>
</dbReference>
<keyword evidence="1" id="KW-1133">Transmembrane helix</keyword>